<evidence type="ECO:0000313" key="2">
    <source>
        <dbReference type="EMBL" id="SDZ56437.1"/>
    </source>
</evidence>
<proteinExistence type="predicted"/>
<accession>A0A1H3U284</accession>
<gene>
    <name evidence="2" type="ORF">SAMN05421547_13550</name>
</gene>
<dbReference type="RefSeq" id="WP_074923796.1">
    <property type="nucleotide sequence ID" value="NZ_CP141274.1"/>
</dbReference>
<dbReference type="InterPro" id="IPR014710">
    <property type="entry name" value="RmlC-like_jellyroll"/>
</dbReference>
<feature type="region of interest" description="Disordered" evidence="1">
    <location>
        <begin position="1"/>
        <end position="23"/>
    </location>
</feature>
<dbReference type="CDD" id="cd10548">
    <property type="entry name" value="cupin_CDO"/>
    <property type="match status" value="1"/>
</dbReference>
<protein>
    <recommendedName>
        <fullName evidence="4">Cysteine dioxygenase type I</fullName>
    </recommendedName>
</protein>
<dbReference type="InterPro" id="IPR011051">
    <property type="entry name" value="RmlC_Cupin_sf"/>
</dbReference>
<feature type="compositionally biased region" description="Low complexity" evidence="1">
    <location>
        <begin position="1"/>
        <end position="17"/>
    </location>
</feature>
<evidence type="ECO:0000313" key="3">
    <source>
        <dbReference type="Proteomes" id="UP000183417"/>
    </source>
</evidence>
<evidence type="ECO:0008006" key="4">
    <source>
        <dbReference type="Google" id="ProtNLM"/>
    </source>
</evidence>
<reference evidence="2 3" key="1">
    <citation type="submission" date="2016-10" db="EMBL/GenBank/DDBJ databases">
        <authorList>
            <person name="de Groot N.N."/>
        </authorList>
    </citation>
    <scope>NUCLEOTIDE SEQUENCE [LARGE SCALE GENOMIC DNA]</scope>
    <source>
        <strain evidence="2 3">LMG 24775</strain>
    </source>
</reference>
<dbReference type="Gene3D" id="2.60.120.10">
    <property type="entry name" value="Jelly Rolls"/>
    <property type="match status" value="1"/>
</dbReference>
<dbReference type="AlphaFoldDB" id="A0A1H3U284"/>
<dbReference type="GeneID" id="94690166"/>
<dbReference type="EMBL" id="FNPE01000035">
    <property type="protein sequence ID" value="SDZ56437.1"/>
    <property type="molecule type" value="Genomic_DNA"/>
</dbReference>
<organism evidence="2 3">
    <name type="scientific">Delftia lacustris</name>
    <dbReference type="NCBI Taxonomy" id="558537"/>
    <lineage>
        <taxon>Bacteria</taxon>
        <taxon>Pseudomonadati</taxon>
        <taxon>Pseudomonadota</taxon>
        <taxon>Betaproteobacteria</taxon>
        <taxon>Burkholderiales</taxon>
        <taxon>Comamonadaceae</taxon>
        <taxon>Delftia</taxon>
    </lineage>
</organism>
<evidence type="ECO:0000256" key="1">
    <source>
        <dbReference type="SAM" id="MobiDB-lite"/>
    </source>
</evidence>
<name>A0A1H3U284_9BURK</name>
<dbReference type="SUPFAM" id="SSF51182">
    <property type="entry name" value="RmlC-like cupins"/>
    <property type="match status" value="1"/>
</dbReference>
<sequence>MTAETTTETPAGTSADTGTHTDATTLRRQAVDAALADVRQLLQAGAPDRSTLSAITARLEQLAAHKALFSRADFPPPAQTEGVGASTRYRLNPADGDAGLALYLNSINPGKTTAPHNHTTWAVIVAVEGQELNLLYERTDDRSDPARASIHLEREFTVQPGASIAFLPDDIHSIAVVGEQPTLHFHLYGQPLETLSGRVAIDPDTGEVKNYNAAYFRPSEAVA</sequence>
<dbReference type="Proteomes" id="UP000183417">
    <property type="component" value="Unassembled WGS sequence"/>
</dbReference>